<dbReference type="Gene3D" id="3.40.710.10">
    <property type="entry name" value="DD-peptidase/beta-lactamase superfamily"/>
    <property type="match status" value="1"/>
</dbReference>
<evidence type="ECO:0000256" key="1">
    <source>
        <dbReference type="ARBA" id="ARBA00004370"/>
    </source>
</evidence>
<name>A0A1I3DCA5_9ACTN</name>
<dbReference type="EMBL" id="FOQG01000002">
    <property type="protein sequence ID" value="SFH84111.1"/>
    <property type="molecule type" value="Genomic_DNA"/>
</dbReference>
<dbReference type="InterPro" id="IPR001460">
    <property type="entry name" value="PCN-bd_Tpept"/>
</dbReference>
<feature type="domain" description="Penicillin-binding protein transpeptidase" evidence="4">
    <location>
        <begin position="291"/>
        <end position="599"/>
    </location>
</feature>
<comment type="similarity">
    <text evidence="2">Belongs to the transpeptidase family.</text>
</comment>
<dbReference type="GO" id="GO:0051301">
    <property type="term" value="P:cell division"/>
    <property type="evidence" value="ECO:0007669"/>
    <property type="project" value="UniProtKB-KW"/>
</dbReference>
<evidence type="ECO:0000256" key="2">
    <source>
        <dbReference type="ARBA" id="ARBA00007171"/>
    </source>
</evidence>
<dbReference type="Pfam" id="PF03717">
    <property type="entry name" value="PBP_dimer"/>
    <property type="match status" value="1"/>
</dbReference>
<dbReference type="InterPro" id="IPR036138">
    <property type="entry name" value="PBP_dimer_sf"/>
</dbReference>
<dbReference type="PANTHER" id="PTHR30627:SF1">
    <property type="entry name" value="PEPTIDOGLYCAN D,D-TRANSPEPTIDASE FTSI"/>
    <property type="match status" value="1"/>
</dbReference>
<evidence type="ECO:0000256" key="3">
    <source>
        <dbReference type="ARBA" id="ARBA00023136"/>
    </source>
</evidence>
<sequence length="623" mass="66498">MSRTRQQRLRPRTRGSADVRMRSGFVLIAIVLSFFGARLVQLQGLDPREYAAMAAADGSVTVTLPAERGDILDRNGEPLADSADGLMVVADPALTTPRAAELAKFLSTRLAVDYFRTLERLRVEDSRYQYIARQVPARIAATVLDEARSRASDAADKAVEAEKDGDDEALAEYEEIADAYSGLLTERDPVRVYPSGDVAANLVGFLGTPNPDGSAKPSAGFEAMFNSYLAGTDGETSYQVGAGNKIPLGDSTIVEATDGRDLVTTIDRDLQFFTQRIVRQTVRQSGGESGIGVVMDTRTGDILALADDPTYDLNKPDEASDGDYKSRAMTDVYEPGSVEKVLTVAGLIDAGKVTNRTKLLVPGQLDRQDRSIGDYFDHGLLKLTLAGVIAKSSNIGTVLAADKFEDGQLRDYLTRFGLGQRTNIGVGGETAGLLPDESMWTSQTQDRIAFGQSLSVNAVQMTAAVNAIANDGVRIDPSLIKGSATTDEGREVGTDVATTRRVVSDDAAYQTMMMMERVLDPEEGVAPGAAVPGYRVAGKTGTAQRVGEACGCYDGTFTVSFAGFAPADDPRFTVYVVVQDPTNGGGGGSVAGPAFSRIMSYALRRYAVPPTGTPASRLPVEWR</sequence>
<evidence type="ECO:0000259" key="4">
    <source>
        <dbReference type="Pfam" id="PF00905"/>
    </source>
</evidence>
<keyword evidence="7" id="KW-1185">Reference proteome</keyword>
<proteinExistence type="inferred from homology"/>
<dbReference type="PANTHER" id="PTHR30627">
    <property type="entry name" value="PEPTIDOGLYCAN D,D-TRANSPEPTIDASE"/>
    <property type="match status" value="1"/>
</dbReference>
<evidence type="ECO:0000313" key="6">
    <source>
        <dbReference type="EMBL" id="SFH84111.1"/>
    </source>
</evidence>
<protein>
    <submittedName>
        <fullName evidence="6">Cell division protein FtsI (Penicillin-binding protein 3)</fullName>
    </submittedName>
</protein>
<keyword evidence="3" id="KW-0472">Membrane</keyword>
<keyword evidence="6" id="KW-0131">Cell cycle</keyword>
<evidence type="ECO:0000313" key="7">
    <source>
        <dbReference type="Proteomes" id="UP000198649"/>
    </source>
</evidence>
<reference evidence="6 7" key="1">
    <citation type="submission" date="2016-10" db="EMBL/GenBank/DDBJ databases">
        <authorList>
            <person name="de Groot N.N."/>
        </authorList>
    </citation>
    <scope>NUCLEOTIDE SEQUENCE [LARGE SCALE GENOMIC DNA]</scope>
    <source>
        <strain evidence="6 7">CGMCC 1.11156</strain>
    </source>
</reference>
<dbReference type="Gene3D" id="3.30.450.330">
    <property type="match status" value="1"/>
</dbReference>
<dbReference type="InterPro" id="IPR005311">
    <property type="entry name" value="PBP_dimer"/>
</dbReference>
<dbReference type="GO" id="GO:0008658">
    <property type="term" value="F:penicillin binding"/>
    <property type="evidence" value="ECO:0007669"/>
    <property type="project" value="InterPro"/>
</dbReference>
<feature type="domain" description="Penicillin-binding protein dimerisation" evidence="5">
    <location>
        <begin position="64"/>
        <end position="246"/>
    </location>
</feature>
<dbReference type="RefSeq" id="WP_246165913.1">
    <property type="nucleotide sequence ID" value="NZ_BKAF01000004.1"/>
</dbReference>
<dbReference type="SUPFAM" id="SSF56519">
    <property type="entry name" value="Penicillin binding protein dimerisation domain"/>
    <property type="match status" value="1"/>
</dbReference>
<keyword evidence="6" id="KW-0132">Cell division</keyword>
<dbReference type="InterPro" id="IPR012338">
    <property type="entry name" value="Beta-lactam/transpept-like"/>
</dbReference>
<dbReference type="SUPFAM" id="SSF56601">
    <property type="entry name" value="beta-lactamase/transpeptidase-like"/>
    <property type="match status" value="1"/>
</dbReference>
<accession>A0A1I3DCA5</accession>
<dbReference type="Pfam" id="PF00905">
    <property type="entry name" value="Transpeptidase"/>
    <property type="match status" value="1"/>
</dbReference>
<dbReference type="Gene3D" id="3.90.1310.10">
    <property type="entry name" value="Penicillin-binding protein 2a (Domain 2)"/>
    <property type="match status" value="1"/>
</dbReference>
<dbReference type="STRING" id="1005945.SAMN05216561_102434"/>
<dbReference type="InterPro" id="IPR050515">
    <property type="entry name" value="Beta-lactam/transpept"/>
</dbReference>
<dbReference type="Proteomes" id="UP000198649">
    <property type="component" value="Unassembled WGS sequence"/>
</dbReference>
<gene>
    <name evidence="6" type="ORF">SAMN05216561_102434</name>
</gene>
<dbReference type="GO" id="GO:0071555">
    <property type="term" value="P:cell wall organization"/>
    <property type="evidence" value="ECO:0007669"/>
    <property type="project" value="TreeGrafter"/>
</dbReference>
<comment type="subcellular location">
    <subcellularLocation>
        <location evidence="1">Membrane</location>
    </subcellularLocation>
</comment>
<dbReference type="AlphaFoldDB" id="A0A1I3DCA5"/>
<evidence type="ECO:0000259" key="5">
    <source>
        <dbReference type="Pfam" id="PF03717"/>
    </source>
</evidence>
<organism evidence="6 7">
    <name type="scientific">Nocardioides psychrotolerans</name>
    <dbReference type="NCBI Taxonomy" id="1005945"/>
    <lineage>
        <taxon>Bacteria</taxon>
        <taxon>Bacillati</taxon>
        <taxon>Actinomycetota</taxon>
        <taxon>Actinomycetes</taxon>
        <taxon>Propionibacteriales</taxon>
        <taxon>Nocardioidaceae</taxon>
        <taxon>Nocardioides</taxon>
    </lineage>
</organism>
<dbReference type="GO" id="GO:0005886">
    <property type="term" value="C:plasma membrane"/>
    <property type="evidence" value="ECO:0007669"/>
    <property type="project" value="TreeGrafter"/>
</dbReference>